<dbReference type="STRING" id="1278311.GCA_000428705_00740"/>
<dbReference type="GO" id="GO:0005509">
    <property type="term" value="F:calcium ion binding"/>
    <property type="evidence" value="ECO:0007669"/>
    <property type="project" value="InterPro"/>
</dbReference>
<dbReference type="InterPro" id="IPR013783">
    <property type="entry name" value="Ig-like_fold"/>
</dbReference>
<dbReference type="Proteomes" id="UP000289841">
    <property type="component" value="Chromosome"/>
</dbReference>
<dbReference type="Gene3D" id="3.40.190.10">
    <property type="entry name" value="Periplasmic binding protein-like II"/>
    <property type="match status" value="1"/>
</dbReference>
<sequence length="1017" mass="111595">MKKRIVAFLLVITSTLVLVACTSPESKKLKEGANVLTVPAEVVADFEVDAKAGEATVTWVSSNEEVLTVGETAEDKTSIKVTPKLEATNVDLTATLTVGTKTLDKKFVVKVLALPTITGAKDIVIDSNVEPKWLEGVTATDALGKELKVTVDTSKIPVNKAGNYITGQYQITYKATDDNGNSNTAVVAVRIGDVSGPVISGVRVFNVVAGSAKPTWTTGVTAKDDKDATSTVTVDDSAVDLSAVGTYDLVFKSVDAAGNETVLTTVVNVSEETTSALKKVELDQKVSSNLTLPTTVDSVNVNWSSSNTAVISTTGAVTRQEFNTAVKLTATAIKGELQSTREFWVTVFGTDVDLNGVYNASFGEIVTLNPLMSTGNSDSDVYEYLTSTLYSGDYDWEQAIKDGNAAFPGDFSKIKSDRNPNGTVDMPSIAYKRTLLMASEFPYAVNKKTRNVVEGTYGTYLNTKSARETIDNEWIIELRDDLEFADGTKITADTYEYTFKQYLNGKIANERANYLYTDDYVPLVNGKEYYDGVVGWDQVGYEKINDYAFKLYLSSEVTQYEFIGSLSIIYLVHPDSYEKGFLQNGTVNNYGSIQNPLVSYGPYTLSNNYDTTNKFVFTKNEKFVQAWDYSIKTINGPIIKEQKDTINEFKAGNLDVAGVGGEFWDEYQEHKNLYISPSNSFYRIAISLDRSKGNTNKVSAPILAYPEFRKALYLATERNDFANNVQPPSQGALGFLSNIHQVTEWAKQAYASSSIFSQQLTELGLEPEKNGFDSAEAKRLFEEAYTKAVADGKYTQGQKVVVEFLYYDAGSNTRIANWVKAQYESVFGSNFEIKLNAVSSAELTAQRNIGDFDLVFTGMSGATFQATFGMGYIFSPSFSTFLSGKGHDVPNLPVEADISNLFDIIGAKAEDKRTASEKKFYDALKANNGTFKGKFDDLFLLFNNTAELKVEYDGQEEDLTKITAALEKALLEQMIAVPLFSATSAAVYSDRVVRQAHAYHLFLGWGGLSYTYIKASK</sequence>
<dbReference type="Pfam" id="PF20578">
    <property type="entry name" value="aBig_2"/>
    <property type="match status" value="1"/>
</dbReference>
<dbReference type="InterPro" id="IPR039424">
    <property type="entry name" value="SBP_5"/>
</dbReference>
<name>A0A449BCZ2_HAPAX</name>
<evidence type="ECO:0000256" key="1">
    <source>
        <dbReference type="ARBA" id="ARBA00005695"/>
    </source>
</evidence>
<reference evidence="6 7" key="1">
    <citation type="submission" date="2019-01" db="EMBL/GenBank/DDBJ databases">
        <authorList>
            <consortium name="Pathogen Informatics"/>
        </authorList>
    </citation>
    <scope>NUCLEOTIDE SEQUENCE [LARGE SCALE GENOMIC DNA]</scope>
    <source>
        <strain evidence="6 7">NCTC10138</strain>
    </source>
</reference>
<proteinExistence type="inferred from homology"/>
<evidence type="ECO:0000256" key="4">
    <source>
        <dbReference type="SAM" id="SignalP"/>
    </source>
</evidence>
<dbReference type="KEGG" id="aaxa:NCTC10138_00692"/>
<dbReference type="GO" id="GO:1904680">
    <property type="term" value="F:peptide transmembrane transporter activity"/>
    <property type="evidence" value="ECO:0007669"/>
    <property type="project" value="TreeGrafter"/>
</dbReference>
<organism evidence="6 7">
    <name type="scientific">Haploplasma axanthum</name>
    <name type="common">Acholeplasma axanthum</name>
    <dbReference type="NCBI Taxonomy" id="29552"/>
    <lineage>
        <taxon>Bacteria</taxon>
        <taxon>Bacillati</taxon>
        <taxon>Mycoplasmatota</taxon>
        <taxon>Mollicutes</taxon>
        <taxon>Acholeplasmatales</taxon>
        <taxon>Acholeplasmataceae</taxon>
        <taxon>Haploplasma</taxon>
    </lineage>
</organism>
<dbReference type="Pfam" id="PF00496">
    <property type="entry name" value="SBP_bac_5"/>
    <property type="match status" value="1"/>
</dbReference>
<dbReference type="GO" id="GO:0016020">
    <property type="term" value="C:membrane"/>
    <property type="evidence" value="ECO:0007669"/>
    <property type="project" value="InterPro"/>
</dbReference>
<dbReference type="InterPro" id="IPR000914">
    <property type="entry name" value="SBP_5_dom"/>
</dbReference>
<evidence type="ECO:0000256" key="3">
    <source>
        <dbReference type="ARBA" id="ARBA00022729"/>
    </source>
</evidence>
<dbReference type="PANTHER" id="PTHR30290">
    <property type="entry name" value="PERIPLASMIC BINDING COMPONENT OF ABC TRANSPORTER"/>
    <property type="match status" value="1"/>
</dbReference>
<dbReference type="OrthoDB" id="383714at2"/>
<comment type="similarity">
    <text evidence="1">Belongs to the bacterial solute-binding protein 5 family.</text>
</comment>
<dbReference type="GO" id="GO:0015833">
    <property type="term" value="P:peptide transport"/>
    <property type="evidence" value="ECO:0007669"/>
    <property type="project" value="TreeGrafter"/>
</dbReference>
<keyword evidence="7" id="KW-1185">Reference proteome</keyword>
<dbReference type="EMBL" id="LR215048">
    <property type="protein sequence ID" value="VEU80323.1"/>
    <property type="molecule type" value="Genomic_DNA"/>
</dbReference>
<dbReference type="GO" id="GO:0007156">
    <property type="term" value="P:homophilic cell adhesion via plasma membrane adhesion molecules"/>
    <property type="evidence" value="ECO:0007669"/>
    <property type="project" value="InterPro"/>
</dbReference>
<feature type="domain" description="Cadherin" evidence="5">
    <location>
        <begin position="61"/>
        <end position="199"/>
    </location>
</feature>
<protein>
    <submittedName>
        <fullName evidence="6">Periplasmic oligopeptide-binding protein</fullName>
    </submittedName>
</protein>
<dbReference type="InterPro" id="IPR002126">
    <property type="entry name" value="Cadherin-like_dom"/>
</dbReference>
<dbReference type="Gene3D" id="2.60.40.10">
    <property type="entry name" value="Immunoglobulins"/>
    <property type="match status" value="2"/>
</dbReference>
<dbReference type="InterPro" id="IPR046780">
    <property type="entry name" value="aBig_2"/>
</dbReference>
<evidence type="ECO:0000256" key="2">
    <source>
        <dbReference type="ARBA" id="ARBA00022448"/>
    </source>
</evidence>
<dbReference type="Gene3D" id="3.90.76.10">
    <property type="entry name" value="Dipeptide-binding Protein, Domain 1"/>
    <property type="match status" value="1"/>
</dbReference>
<evidence type="ECO:0000313" key="7">
    <source>
        <dbReference type="Proteomes" id="UP000289841"/>
    </source>
</evidence>
<dbReference type="SUPFAM" id="SSF53850">
    <property type="entry name" value="Periplasmic binding protein-like II"/>
    <property type="match status" value="1"/>
</dbReference>
<evidence type="ECO:0000259" key="5">
    <source>
        <dbReference type="PROSITE" id="PS50268"/>
    </source>
</evidence>
<keyword evidence="2" id="KW-0813">Transport</keyword>
<dbReference type="PANTHER" id="PTHR30290:SF9">
    <property type="entry name" value="OLIGOPEPTIDE-BINDING PROTEIN APPA"/>
    <property type="match status" value="1"/>
</dbReference>
<evidence type="ECO:0000313" key="6">
    <source>
        <dbReference type="EMBL" id="VEU80323.1"/>
    </source>
</evidence>
<dbReference type="AlphaFoldDB" id="A0A449BCZ2"/>
<gene>
    <name evidence="6" type="primary">oppA</name>
    <name evidence="6" type="ORF">NCTC10138_00692</name>
</gene>
<dbReference type="Gene3D" id="3.10.105.10">
    <property type="entry name" value="Dipeptide-binding Protein, Domain 3"/>
    <property type="match status" value="1"/>
</dbReference>
<dbReference type="PROSITE" id="PS51257">
    <property type="entry name" value="PROKAR_LIPOPROTEIN"/>
    <property type="match status" value="1"/>
</dbReference>
<feature type="chain" id="PRO_5019300019" evidence="4">
    <location>
        <begin position="20"/>
        <end position="1017"/>
    </location>
</feature>
<accession>A0A449BCZ2</accession>
<dbReference type="PROSITE" id="PS50268">
    <property type="entry name" value="CADHERIN_2"/>
    <property type="match status" value="1"/>
</dbReference>
<feature type="signal peptide" evidence="4">
    <location>
        <begin position="1"/>
        <end position="19"/>
    </location>
</feature>
<dbReference type="RefSeq" id="WP_026390359.1">
    <property type="nucleotide sequence ID" value="NZ_LR215048.1"/>
</dbReference>
<keyword evidence="3 4" id="KW-0732">Signal</keyword>